<feature type="transmembrane region" description="Helical" evidence="6">
    <location>
        <begin position="71"/>
        <end position="89"/>
    </location>
</feature>
<dbReference type="Proteomes" id="UP000028549">
    <property type="component" value="Unassembled WGS sequence"/>
</dbReference>
<dbReference type="PANTHER" id="PTHR43701">
    <property type="entry name" value="MEMBRANE TRANSPORTER PROTEIN MJ0441-RELATED"/>
    <property type="match status" value="1"/>
</dbReference>
<evidence type="ECO:0000256" key="5">
    <source>
        <dbReference type="ARBA" id="ARBA00023136"/>
    </source>
</evidence>
<comment type="subcellular location">
    <subcellularLocation>
        <location evidence="6">Cell membrane</location>
        <topology evidence="6">Multi-pass membrane protein</topology>
    </subcellularLocation>
    <subcellularLocation>
        <location evidence="1">Membrane</location>
        <topology evidence="1">Multi-pass membrane protein</topology>
    </subcellularLocation>
</comment>
<evidence type="ECO:0000313" key="8">
    <source>
        <dbReference type="Proteomes" id="UP000028549"/>
    </source>
</evidence>
<dbReference type="EMBL" id="JNVC02000003">
    <property type="protein sequence ID" value="KEZ53228.1"/>
    <property type="molecule type" value="Genomic_DNA"/>
</dbReference>
<dbReference type="InterPro" id="IPR002781">
    <property type="entry name" value="TM_pro_TauE-like"/>
</dbReference>
<evidence type="ECO:0000256" key="2">
    <source>
        <dbReference type="ARBA" id="ARBA00009142"/>
    </source>
</evidence>
<accession>A0A084H0W6</accession>
<protein>
    <recommendedName>
        <fullName evidence="6">Probable membrane transporter protein</fullName>
    </recommendedName>
</protein>
<sequence>MFILYAVLGLLIGVLSGFFGVGGGFILTPVLLLLSVDPITAITISLMYTIGTSVSGVFAHLKMKNVKWKDAALIGASGAAATQAANPFVFFLNDHHLDETVIPLAYVLLLGYFSWSLLLRKDKKTSSGRKKGMNLLILVFTGATGGFVSTLLGVGGGFILVPLLISLSGFKPREAVGTSLMSVLFIVTAGFITYFAKSPIDLSTGAMLIAGGLAGAQAGAYLTSRFEQTEIRTLLGSLYVITALSTGLKLAGLEYLGIIVLIVFIGGLYVKMGLKIGKQLKEIRSK</sequence>
<evidence type="ECO:0000256" key="3">
    <source>
        <dbReference type="ARBA" id="ARBA00022692"/>
    </source>
</evidence>
<keyword evidence="5 6" id="KW-0472">Membrane</keyword>
<keyword evidence="4 6" id="KW-1133">Transmembrane helix</keyword>
<keyword evidence="6" id="KW-1003">Cell membrane</keyword>
<feature type="transmembrane region" description="Helical" evidence="6">
    <location>
        <begin position="39"/>
        <end position="59"/>
    </location>
</feature>
<dbReference type="GO" id="GO:0005886">
    <property type="term" value="C:plasma membrane"/>
    <property type="evidence" value="ECO:0007669"/>
    <property type="project" value="UniProtKB-SubCell"/>
</dbReference>
<evidence type="ECO:0000256" key="1">
    <source>
        <dbReference type="ARBA" id="ARBA00004141"/>
    </source>
</evidence>
<name>A0A084H0W6_METID</name>
<dbReference type="AlphaFoldDB" id="A0A084H0W6"/>
<comment type="caution">
    <text evidence="7">The sequence shown here is derived from an EMBL/GenBank/DDBJ whole genome shotgun (WGS) entry which is preliminary data.</text>
</comment>
<feature type="transmembrane region" description="Helical" evidence="6">
    <location>
        <begin position="255"/>
        <end position="274"/>
    </location>
</feature>
<dbReference type="PANTHER" id="PTHR43701:SF12">
    <property type="entry name" value="MEMBRANE TRANSPORTER PROTEIN YTNM-RELATED"/>
    <property type="match status" value="1"/>
</dbReference>
<dbReference type="Pfam" id="PF01925">
    <property type="entry name" value="TauE"/>
    <property type="match status" value="1"/>
</dbReference>
<evidence type="ECO:0000256" key="4">
    <source>
        <dbReference type="ARBA" id="ARBA00022989"/>
    </source>
</evidence>
<keyword evidence="3 6" id="KW-0812">Transmembrane</keyword>
<dbReference type="InterPro" id="IPR051598">
    <property type="entry name" value="TSUP/Inactive_protease-like"/>
</dbReference>
<feature type="transmembrane region" description="Helical" evidence="6">
    <location>
        <begin position="202"/>
        <end position="222"/>
    </location>
</feature>
<evidence type="ECO:0000313" key="7">
    <source>
        <dbReference type="EMBL" id="KEZ53228.1"/>
    </source>
</evidence>
<organism evidence="7 8">
    <name type="scientific">Metabacillus indicus</name>
    <name type="common">Bacillus indicus</name>
    <dbReference type="NCBI Taxonomy" id="246786"/>
    <lineage>
        <taxon>Bacteria</taxon>
        <taxon>Bacillati</taxon>
        <taxon>Bacillota</taxon>
        <taxon>Bacilli</taxon>
        <taxon>Bacillales</taxon>
        <taxon>Bacillaceae</taxon>
        <taxon>Metabacillus</taxon>
    </lineage>
</organism>
<feature type="transmembrane region" description="Helical" evidence="6">
    <location>
        <begin position="177"/>
        <end position="195"/>
    </location>
</feature>
<gene>
    <name evidence="7" type="ORF">GS18_0207985</name>
</gene>
<keyword evidence="8" id="KW-1185">Reference proteome</keyword>
<feature type="transmembrane region" description="Helical" evidence="6">
    <location>
        <begin position="7"/>
        <end position="33"/>
    </location>
</feature>
<comment type="similarity">
    <text evidence="2 6">Belongs to the 4-toluene sulfonate uptake permease (TSUP) (TC 2.A.102) family.</text>
</comment>
<proteinExistence type="inferred from homology"/>
<evidence type="ECO:0000256" key="6">
    <source>
        <dbReference type="RuleBase" id="RU363041"/>
    </source>
</evidence>
<feature type="transmembrane region" description="Helical" evidence="6">
    <location>
        <begin position="101"/>
        <end position="120"/>
    </location>
</feature>
<reference evidence="7 8" key="1">
    <citation type="journal article" date="2005" name="Int. J. Syst. Evol. Microbiol.">
        <title>Bacillus cibi sp. nov., isolated from jeotgal, a traditional Korean fermented seafood.</title>
        <authorList>
            <person name="Yoon J.H."/>
            <person name="Lee C.H."/>
            <person name="Oh T.K."/>
        </authorList>
    </citation>
    <scope>NUCLEOTIDE SEQUENCE [LARGE SCALE GENOMIC DNA]</scope>
    <source>
        <strain evidence="7 8">DSM 16189</strain>
    </source>
</reference>
<feature type="transmembrane region" description="Helical" evidence="6">
    <location>
        <begin position="132"/>
        <end position="165"/>
    </location>
</feature>